<dbReference type="AlphaFoldDB" id="A0A6A6S4V0"/>
<sequence>MSSLKRAPRAAPAATPSAISYSWSVPPSLTATNKTERKKNALLPRSFRATPIAISHGEGHELVTKDGRRLFDISCGAAVTCFGPGRVDRIWNAANRQRDLLAYHCSAYCEADIAIEYANALVASTNGTMEWAICYGSGTEANEAAAKISLQYHNENGEPSRNLFIGRHQSYHGTTFTTLAIGHHAVRRHPFESSLSSNMTHVKACNAYRGKKEGQSDEDYVGELKEELEKEFQRLGPENVAAVFIEPVVGAALGCAPAVPGYLKAMREVCTAHGAHLIFDEIMCGMGRCGYLHASEMEGVVPDIQTLGKGLAAGAEAFSAMLVGKKIGLAIDRGSAVFMHGHTNQNWLPGCAAGLEALSMIRECIPNIRKQGALLKESLKVQLGSHAHVGDIRGMGLFLGLEFVRNKATKEPFERADHIAERIRAMGTTDPYRIFTYPGTGSADGFKGDHLIIAPPFNVTEDQIKYIVKQVTALIKDFFATMQPIEESF</sequence>
<dbReference type="Gene3D" id="3.40.640.10">
    <property type="entry name" value="Type I PLP-dependent aspartate aminotransferase-like (Major domain)"/>
    <property type="match status" value="1"/>
</dbReference>
<dbReference type="InterPro" id="IPR015422">
    <property type="entry name" value="PyrdxlP-dep_Trfase_small"/>
</dbReference>
<comment type="similarity">
    <text evidence="1 3">Belongs to the class-III pyridoxal-phosphate-dependent aminotransferase family.</text>
</comment>
<keyword evidence="5" id="KW-1185">Reference proteome</keyword>
<dbReference type="Proteomes" id="UP000799753">
    <property type="component" value="Unassembled WGS sequence"/>
</dbReference>
<reference evidence="4" key="1">
    <citation type="journal article" date="2020" name="Stud. Mycol.">
        <title>101 Dothideomycetes genomes: a test case for predicting lifestyles and emergence of pathogens.</title>
        <authorList>
            <person name="Haridas S."/>
            <person name="Albert R."/>
            <person name="Binder M."/>
            <person name="Bloem J."/>
            <person name="Labutti K."/>
            <person name="Salamov A."/>
            <person name="Andreopoulos B."/>
            <person name="Baker S."/>
            <person name="Barry K."/>
            <person name="Bills G."/>
            <person name="Bluhm B."/>
            <person name="Cannon C."/>
            <person name="Castanera R."/>
            <person name="Culley D."/>
            <person name="Daum C."/>
            <person name="Ezra D."/>
            <person name="Gonzalez J."/>
            <person name="Henrissat B."/>
            <person name="Kuo A."/>
            <person name="Liang C."/>
            <person name="Lipzen A."/>
            <person name="Lutzoni F."/>
            <person name="Magnuson J."/>
            <person name="Mondo S."/>
            <person name="Nolan M."/>
            <person name="Ohm R."/>
            <person name="Pangilinan J."/>
            <person name="Park H.-J."/>
            <person name="Ramirez L."/>
            <person name="Alfaro M."/>
            <person name="Sun H."/>
            <person name="Tritt A."/>
            <person name="Yoshinaga Y."/>
            <person name="Zwiers L.-H."/>
            <person name="Turgeon B."/>
            <person name="Goodwin S."/>
            <person name="Spatafora J."/>
            <person name="Crous P."/>
            <person name="Grigoriev I."/>
        </authorList>
    </citation>
    <scope>NUCLEOTIDE SEQUENCE</scope>
    <source>
        <strain evidence="4">CBS 473.64</strain>
    </source>
</reference>
<dbReference type="InterPro" id="IPR015421">
    <property type="entry name" value="PyrdxlP-dep_Trfase_major"/>
</dbReference>
<dbReference type="Pfam" id="PF00202">
    <property type="entry name" value="Aminotran_3"/>
    <property type="match status" value="1"/>
</dbReference>
<dbReference type="InterPro" id="IPR015424">
    <property type="entry name" value="PyrdxlP-dep_Trfase"/>
</dbReference>
<dbReference type="CDD" id="cd00610">
    <property type="entry name" value="OAT_like"/>
    <property type="match status" value="1"/>
</dbReference>
<dbReference type="SUPFAM" id="SSF53383">
    <property type="entry name" value="PLP-dependent transferases"/>
    <property type="match status" value="1"/>
</dbReference>
<dbReference type="Gene3D" id="3.90.1150.10">
    <property type="entry name" value="Aspartate Aminotransferase, domain 1"/>
    <property type="match status" value="1"/>
</dbReference>
<keyword evidence="4" id="KW-0808">Transferase</keyword>
<dbReference type="EMBL" id="MU006782">
    <property type="protein sequence ID" value="KAF2642141.1"/>
    <property type="molecule type" value="Genomic_DNA"/>
</dbReference>
<keyword evidence="4" id="KW-0032">Aminotransferase</keyword>
<dbReference type="PANTHER" id="PTHR43094">
    <property type="entry name" value="AMINOTRANSFERASE"/>
    <property type="match status" value="1"/>
</dbReference>
<accession>A0A6A6S4V0</accession>
<protein>
    <submittedName>
        <fullName evidence="4">Aminotransferase-like protein</fullName>
    </submittedName>
</protein>
<dbReference type="GO" id="GO:0008483">
    <property type="term" value="F:transaminase activity"/>
    <property type="evidence" value="ECO:0007669"/>
    <property type="project" value="UniProtKB-KW"/>
</dbReference>
<evidence type="ECO:0000313" key="4">
    <source>
        <dbReference type="EMBL" id="KAF2642141.1"/>
    </source>
</evidence>
<dbReference type="GO" id="GO:0005829">
    <property type="term" value="C:cytosol"/>
    <property type="evidence" value="ECO:0007669"/>
    <property type="project" value="TreeGrafter"/>
</dbReference>
<gene>
    <name evidence="4" type="ORF">P280DRAFT_489426</name>
</gene>
<dbReference type="OrthoDB" id="5419315at2759"/>
<evidence type="ECO:0000256" key="2">
    <source>
        <dbReference type="ARBA" id="ARBA00022898"/>
    </source>
</evidence>
<proteinExistence type="inferred from homology"/>
<evidence type="ECO:0000256" key="1">
    <source>
        <dbReference type="ARBA" id="ARBA00008954"/>
    </source>
</evidence>
<dbReference type="InterPro" id="IPR005814">
    <property type="entry name" value="Aminotrans_3"/>
</dbReference>
<evidence type="ECO:0000313" key="5">
    <source>
        <dbReference type="Proteomes" id="UP000799753"/>
    </source>
</evidence>
<name>A0A6A6S4V0_9PLEO</name>
<evidence type="ECO:0000256" key="3">
    <source>
        <dbReference type="RuleBase" id="RU003560"/>
    </source>
</evidence>
<keyword evidence="2 3" id="KW-0663">Pyridoxal phosphate</keyword>
<organism evidence="4 5">
    <name type="scientific">Massarina eburnea CBS 473.64</name>
    <dbReference type="NCBI Taxonomy" id="1395130"/>
    <lineage>
        <taxon>Eukaryota</taxon>
        <taxon>Fungi</taxon>
        <taxon>Dikarya</taxon>
        <taxon>Ascomycota</taxon>
        <taxon>Pezizomycotina</taxon>
        <taxon>Dothideomycetes</taxon>
        <taxon>Pleosporomycetidae</taxon>
        <taxon>Pleosporales</taxon>
        <taxon>Massarineae</taxon>
        <taxon>Massarinaceae</taxon>
        <taxon>Massarina</taxon>
    </lineage>
</organism>
<dbReference type="PANTHER" id="PTHR43094:SF1">
    <property type="entry name" value="AMINOTRANSFERASE CLASS-III"/>
    <property type="match status" value="1"/>
</dbReference>
<dbReference type="GO" id="GO:0030170">
    <property type="term" value="F:pyridoxal phosphate binding"/>
    <property type="evidence" value="ECO:0007669"/>
    <property type="project" value="InterPro"/>
</dbReference>